<sequence length="67" mass="6853">PSAKSVSLLCAKLLLAGTFSFPFGAPVPGLFARLCKAFPGSARAFFRALQIADPAAQAASVKTEKAA</sequence>
<evidence type="ECO:0000313" key="2">
    <source>
        <dbReference type="EMBL" id="EHL06492.1"/>
    </source>
</evidence>
<feature type="signal peptide" evidence="1">
    <location>
        <begin position="1"/>
        <end position="25"/>
    </location>
</feature>
<reference evidence="2 3" key="1">
    <citation type="submission" date="2011-08" db="EMBL/GenBank/DDBJ databases">
        <authorList>
            <person name="Weinstock G."/>
            <person name="Sodergren E."/>
            <person name="Clifton S."/>
            <person name="Fulton L."/>
            <person name="Fulton B."/>
            <person name="Courtney L."/>
            <person name="Fronick C."/>
            <person name="Harrison M."/>
            <person name="Strong C."/>
            <person name="Farmer C."/>
            <person name="Delahaunty K."/>
            <person name="Markovic C."/>
            <person name="Hall O."/>
            <person name="Minx P."/>
            <person name="Tomlinson C."/>
            <person name="Mitreva M."/>
            <person name="Hou S."/>
            <person name="Chen J."/>
            <person name="Wollam A."/>
            <person name="Pepin K.H."/>
            <person name="Johnson M."/>
            <person name="Bhonagiri V."/>
            <person name="Zhang X."/>
            <person name="Suruliraj S."/>
            <person name="Warren W."/>
            <person name="Chinwalla A."/>
            <person name="Mardis E.R."/>
            <person name="Wilson R.K."/>
        </authorList>
    </citation>
    <scope>NUCLEOTIDE SEQUENCE [LARGE SCALE GENOMIC DNA]</scope>
    <source>
        <strain evidence="2 3">DP7</strain>
    </source>
</reference>
<comment type="caution">
    <text evidence="2">The sequence shown here is derived from an EMBL/GenBank/DDBJ whole genome shotgun (WGS) entry which is preliminary data.</text>
</comment>
<protein>
    <submittedName>
        <fullName evidence="2">Uncharacterized protein</fullName>
    </submittedName>
</protein>
<organism evidence="2 3">
    <name type="scientific">Desulfitobacterium hafniense DP7</name>
    <dbReference type="NCBI Taxonomy" id="537010"/>
    <lineage>
        <taxon>Bacteria</taxon>
        <taxon>Bacillati</taxon>
        <taxon>Bacillota</taxon>
        <taxon>Clostridia</taxon>
        <taxon>Eubacteriales</taxon>
        <taxon>Desulfitobacteriaceae</taxon>
        <taxon>Desulfitobacterium</taxon>
    </lineage>
</organism>
<name>G9XPJ2_DESHA</name>
<gene>
    <name evidence="2" type="ORF">HMPREF0322_02888</name>
</gene>
<evidence type="ECO:0000256" key="1">
    <source>
        <dbReference type="SAM" id="SignalP"/>
    </source>
</evidence>
<keyword evidence="1" id="KW-0732">Signal</keyword>
<proteinExistence type="predicted"/>
<dbReference type="Proteomes" id="UP000004416">
    <property type="component" value="Unassembled WGS sequence"/>
</dbReference>
<accession>G9XPJ2</accession>
<evidence type="ECO:0000313" key="3">
    <source>
        <dbReference type="Proteomes" id="UP000004416"/>
    </source>
</evidence>
<dbReference type="HOGENOM" id="CLU_2818318_0_0_9"/>
<dbReference type="AlphaFoldDB" id="G9XPJ2"/>
<feature type="chain" id="PRO_5039220728" evidence="1">
    <location>
        <begin position="26"/>
        <end position="67"/>
    </location>
</feature>
<feature type="non-terminal residue" evidence="2">
    <location>
        <position position="1"/>
    </location>
</feature>
<dbReference type="EMBL" id="AFZX01000071">
    <property type="protein sequence ID" value="EHL06492.1"/>
    <property type="molecule type" value="Genomic_DNA"/>
</dbReference>